<protein>
    <submittedName>
        <fullName evidence="2">Uncharacterized protein</fullName>
    </submittedName>
</protein>
<dbReference type="EMBL" id="FWFF01000011">
    <property type="protein sequence ID" value="SLM97218.1"/>
    <property type="molecule type" value="Genomic_DNA"/>
</dbReference>
<keyword evidence="3" id="KW-1185">Reference proteome</keyword>
<evidence type="ECO:0000313" key="3">
    <source>
        <dbReference type="Proteomes" id="UP000196581"/>
    </source>
</evidence>
<proteinExistence type="predicted"/>
<evidence type="ECO:0000313" key="2">
    <source>
        <dbReference type="EMBL" id="SLM97218.1"/>
    </source>
</evidence>
<sequence length="39" mass="4319">MYLFMVPLRYTGDRDPSSARDGHACTRTKRSGDQSAAAE</sequence>
<organism evidence="2 3">
    <name type="scientific">Brevibacterium yomogidense</name>
    <dbReference type="NCBI Taxonomy" id="946573"/>
    <lineage>
        <taxon>Bacteria</taxon>
        <taxon>Bacillati</taxon>
        <taxon>Actinomycetota</taxon>
        <taxon>Actinomycetes</taxon>
        <taxon>Micrococcales</taxon>
        <taxon>Brevibacteriaceae</taxon>
        <taxon>Brevibacterium</taxon>
    </lineage>
</organism>
<reference evidence="3" key="1">
    <citation type="submission" date="2017-02" db="EMBL/GenBank/DDBJ databases">
        <authorList>
            <person name="Dridi B."/>
        </authorList>
    </citation>
    <scope>NUCLEOTIDE SEQUENCE [LARGE SCALE GENOMIC DNA]</scope>
    <source>
        <strain evidence="3">B Co 03.10</strain>
    </source>
</reference>
<name>A0A1X6XDG6_9MICO</name>
<dbReference type="Proteomes" id="UP000196581">
    <property type="component" value="Unassembled WGS sequence"/>
</dbReference>
<feature type="compositionally biased region" description="Basic and acidic residues" evidence="1">
    <location>
        <begin position="11"/>
        <end position="24"/>
    </location>
</feature>
<evidence type="ECO:0000256" key="1">
    <source>
        <dbReference type="SAM" id="MobiDB-lite"/>
    </source>
</evidence>
<gene>
    <name evidence="2" type="ORF">FM105_06890</name>
</gene>
<dbReference type="AlphaFoldDB" id="A0A1X6XDG6"/>
<feature type="region of interest" description="Disordered" evidence="1">
    <location>
        <begin position="11"/>
        <end position="39"/>
    </location>
</feature>
<accession>A0A1X6XDG6</accession>